<evidence type="ECO:0000256" key="2">
    <source>
        <dbReference type="ARBA" id="ARBA00023034"/>
    </source>
</evidence>
<feature type="domain" description="Uso1/p115-like vesicle tethering protein C-terminal" evidence="7">
    <location>
        <begin position="951"/>
        <end position="1080"/>
    </location>
</feature>
<dbReference type="GO" id="GO:0048211">
    <property type="term" value="P:Golgi vesicle docking"/>
    <property type="evidence" value="ECO:0007669"/>
    <property type="project" value="TreeGrafter"/>
</dbReference>
<feature type="coiled-coil region" evidence="4">
    <location>
        <begin position="930"/>
        <end position="985"/>
    </location>
</feature>
<keyword evidence="3 4" id="KW-0175">Coiled coil</keyword>
<evidence type="ECO:0000259" key="6">
    <source>
        <dbReference type="Pfam" id="PF04869"/>
    </source>
</evidence>
<dbReference type="Pfam" id="PF04869">
    <property type="entry name" value="Uso1_p115_head"/>
    <property type="match status" value="1"/>
</dbReference>
<dbReference type="InterPro" id="IPR011989">
    <property type="entry name" value="ARM-like"/>
</dbReference>
<dbReference type="Gene3D" id="1.25.10.10">
    <property type="entry name" value="Leucine-rich Repeat Variant"/>
    <property type="match status" value="1"/>
</dbReference>
<dbReference type="GO" id="GO:0012507">
    <property type="term" value="C:ER to Golgi transport vesicle membrane"/>
    <property type="evidence" value="ECO:0007669"/>
    <property type="project" value="TreeGrafter"/>
</dbReference>
<feature type="compositionally biased region" description="Polar residues" evidence="5">
    <location>
        <begin position="791"/>
        <end position="807"/>
    </location>
</feature>
<sequence>MICEPFPDGAGRVVGPVVLPQGVKVLLERLDSSGKSHRHHVDDGELVMAEASDLSGKPSHLGSPISGLSPWTPVVSLFWRTRSKGRKPLPKRILKWHVEDIEPFTLPGLAVLLRGAWQIPNPSNLAHLGAPYLKDDVVPNTWDQAEVFVPQIIELATEAEDRENVELVRGAVETLVSESISTVALASVQTVEEGIGGFVFGNEASESKEDSYVERFLDRISNGTMPDDRRSAMTELQSLVAESRSAQMSFGAMGFPVLLNVLKEDREDVELVRGALETLVSALTPIETSQGLKTEVQPASMNSDLLSRETDNISLLLSLLTEEDFYVRYYTIQLLTALLTNSLKRCPVIRNEALLLLTYLTRDAEEIQKIVVFEGAFEKLFSIIGEEGFSDGGVVVQDCLELLNNLIRNNASNQMLLKETMGFDPLISILKIRRGSAFNFTQQKTVNLLGALHTVELLLMGGPPGETGKDTSKITNQTALAQRNILDHLLLLGVESQWAPVALRCTALRCIGSLVLRNPQNLDSLASKQVGEEPHVQPALNAILAIILRTSVAQEFVAADYVFKCFCETNPNGQALLASTIAPHPSQGTATHGASSDMPFGSALLQALVSSDVNGDMEACCRASSVLTHIIKDNLQCKDRVLQIQLETPTPSLGRTEPLLHRIVTCLSFAALAEGENDQSSQSEGSYIQPVILRLLITWLADCANAVNCLLESAVHLNYIIELAANKRFTGCVRGLAAVVLGACVLNNASREKGRDAFAVADAISQKIGLTTYFLRFDELRKSFLHLPSGQQNHKQLSRSSANSMSDFQEIEEEETNKGDQHPVLSEIFDSQFVSLLSKLETDIRECIMDLFSRTKTATAVLPVELEQKNGEVDGEYIKRLKSFVERQCNEMQDLLGRNAILAEDLVRTGGGSTSDSSEKPSSGRERVQIEALRQELEGAARRIEVLKTEKAQIEAEASNQRNLAVKLESDLKSLADAYNSLEQSNYRLDAEVKTLRQGGSAPYPDVEAIKAQAKEEAEKESEVELNDLLVCLGQEQSKVEKLSARLAELGEDVDTLLQGIGDDAALPDDDDDDDDEDDDDEK</sequence>
<protein>
    <submittedName>
        <fullName evidence="8">Golgin candidate 6</fullName>
    </submittedName>
</protein>
<dbReference type="FunFam" id="1.25.10.10:FF:000234">
    <property type="entry name" value="Golgin candidate 6"/>
    <property type="match status" value="1"/>
</dbReference>
<dbReference type="GO" id="GO:0006888">
    <property type="term" value="P:endoplasmic reticulum to Golgi vesicle-mediated transport"/>
    <property type="evidence" value="ECO:0007669"/>
    <property type="project" value="TreeGrafter"/>
</dbReference>
<dbReference type="GO" id="GO:0048280">
    <property type="term" value="P:vesicle fusion with Golgi apparatus"/>
    <property type="evidence" value="ECO:0007669"/>
    <property type="project" value="InterPro"/>
</dbReference>
<feature type="compositionally biased region" description="Acidic residues" evidence="5">
    <location>
        <begin position="1066"/>
        <end position="1083"/>
    </location>
</feature>
<dbReference type="InterPro" id="IPR006955">
    <property type="entry name" value="Uso1_p115_C"/>
</dbReference>
<accession>M8BVN8</accession>
<evidence type="ECO:0000256" key="1">
    <source>
        <dbReference type="ARBA" id="ARBA00004555"/>
    </source>
</evidence>
<name>M8BVN8_AEGTA</name>
<dbReference type="Pfam" id="PF04871">
    <property type="entry name" value="Uso1_p115_C"/>
    <property type="match status" value="1"/>
</dbReference>
<dbReference type="InterPro" id="IPR016024">
    <property type="entry name" value="ARM-type_fold"/>
</dbReference>
<dbReference type="EnsemblPlants" id="EMT25878">
    <property type="protein sequence ID" value="EMT25878"/>
    <property type="gene ID" value="F775_10880"/>
</dbReference>
<dbReference type="GO" id="GO:0000139">
    <property type="term" value="C:Golgi membrane"/>
    <property type="evidence" value="ECO:0007669"/>
    <property type="project" value="InterPro"/>
</dbReference>
<dbReference type="GO" id="GO:0005795">
    <property type="term" value="C:Golgi stack"/>
    <property type="evidence" value="ECO:0007669"/>
    <property type="project" value="TreeGrafter"/>
</dbReference>
<feature type="region of interest" description="Disordered" evidence="5">
    <location>
        <begin position="791"/>
        <end position="820"/>
    </location>
</feature>
<evidence type="ECO:0000313" key="8">
    <source>
        <dbReference type="EnsemblPlants" id="EMT25878"/>
    </source>
</evidence>
<dbReference type="PANTHER" id="PTHR10013:SF0">
    <property type="entry name" value="GENERAL VESICULAR TRANSPORT FACTOR P115"/>
    <property type="match status" value="1"/>
</dbReference>
<feature type="domain" description="Vesicle tethering protein Uso1/P115-like head" evidence="6">
    <location>
        <begin position="533"/>
        <end position="847"/>
    </location>
</feature>
<comment type="subcellular location">
    <subcellularLocation>
        <location evidence="1">Golgi apparatus</location>
    </subcellularLocation>
</comment>
<feature type="region of interest" description="Disordered" evidence="5">
    <location>
        <begin position="1059"/>
        <end position="1083"/>
    </location>
</feature>
<dbReference type="GO" id="GO:0006886">
    <property type="term" value="P:intracellular protein transport"/>
    <property type="evidence" value="ECO:0007669"/>
    <property type="project" value="InterPro"/>
</dbReference>
<organism evidence="8">
    <name type="scientific">Aegilops tauschii</name>
    <name type="common">Tausch's goatgrass</name>
    <name type="synonym">Aegilops squarrosa</name>
    <dbReference type="NCBI Taxonomy" id="37682"/>
    <lineage>
        <taxon>Eukaryota</taxon>
        <taxon>Viridiplantae</taxon>
        <taxon>Streptophyta</taxon>
        <taxon>Embryophyta</taxon>
        <taxon>Tracheophyta</taxon>
        <taxon>Spermatophyta</taxon>
        <taxon>Magnoliopsida</taxon>
        <taxon>Liliopsida</taxon>
        <taxon>Poales</taxon>
        <taxon>Poaceae</taxon>
        <taxon>BOP clade</taxon>
        <taxon>Pooideae</taxon>
        <taxon>Triticodae</taxon>
        <taxon>Triticeae</taxon>
        <taxon>Triticinae</taxon>
        <taxon>Aegilops</taxon>
    </lineage>
</organism>
<keyword evidence="2" id="KW-0333">Golgi apparatus</keyword>
<dbReference type="PANTHER" id="PTHR10013">
    <property type="entry name" value="GENERAL VESICULAR TRANSPORT FACTOR P115"/>
    <property type="match status" value="1"/>
</dbReference>
<evidence type="ECO:0000256" key="4">
    <source>
        <dbReference type="SAM" id="Coils"/>
    </source>
</evidence>
<dbReference type="InterPro" id="IPR024095">
    <property type="entry name" value="Vesicle_P115"/>
</dbReference>
<evidence type="ECO:0000259" key="7">
    <source>
        <dbReference type="Pfam" id="PF04871"/>
    </source>
</evidence>
<evidence type="ECO:0000256" key="5">
    <source>
        <dbReference type="SAM" id="MobiDB-lite"/>
    </source>
</evidence>
<dbReference type="GO" id="GO:0005783">
    <property type="term" value="C:endoplasmic reticulum"/>
    <property type="evidence" value="ECO:0007669"/>
    <property type="project" value="TreeGrafter"/>
</dbReference>
<feature type="region of interest" description="Disordered" evidence="5">
    <location>
        <begin position="908"/>
        <end position="927"/>
    </location>
</feature>
<dbReference type="InterPro" id="IPR006953">
    <property type="entry name" value="Vesicle_Uso1_P115_head"/>
</dbReference>
<dbReference type="AlphaFoldDB" id="M8BVN8"/>
<feature type="compositionally biased region" description="Basic and acidic residues" evidence="5">
    <location>
        <begin position="917"/>
        <end position="927"/>
    </location>
</feature>
<proteinExistence type="predicted"/>
<dbReference type="SUPFAM" id="SSF48371">
    <property type="entry name" value="ARM repeat"/>
    <property type="match status" value="1"/>
</dbReference>
<reference evidence="8" key="1">
    <citation type="submission" date="2015-06" db="UniProtKB">
        <authorList>
            <consortium name="EnsemblPlants"/>
        </authorList>
    </citation>
    <scope>IDENTIFICATION</scope>
</reference>
<evidence type="ECO:0000256" key="3">
    <source>
        <dbReference type="ARBA" id="ARBA00023054"/>
    </source>
</evidence>